<dbReference type="GO" id="GO:0003677">
    <property type="term" value="F:DNA binding"/>
    <property type="evidence" value="ECO:0007669"/>
    <property type="project" value="TreeGrafter"/>
</dbReference>
<dbReference type="Gene3D" id="3.40.50.300">
    <property type="entry name" value="P-loop containing nucleotide triphosphate hydrolases"/>
    <property type="match status" value="2"/>
</dbReference>
<feature type="domain" description="Helicase C-terminal" evidence="5">
    <location>
        <begin position="932"/>
        <end position="1077"/>
    </location>
</feature>
<dbReference type="InterPro" id="IPR011545">
    <property type="entry name" value="DEAD/DEAH_box_helicase_dom"/>
</dbReference>
<dbReference type="PANTHER" id="PTHR47962">
    <property type="entry name" value="ATP-DEPENDENT HELICASE LHR-RELATED-RELATED"/>
    <property type="match status" value="1"/>
</dbReference>
<dbReference type="Proteomes" id="UP000294225">
    <property type="component" value="Unassembled WGS sequence"/>
</dbReference>
<organism evidence="6 7">
    <name type="scientific">Kribbella speibonae</name>
    <dbReference type="NCBI Taxonomy" id="1572660"/>
    <lineage>
        <taxon>Bacteria</taxon>
        <taxon>Bacillati</taxon>
        <taxon>Actinomycetota</taxon>
        <taxon>Actinomycetes</taxon>
        <taxon>Propionibacteriales</taxon>
        <taxon>Kribbellaceae</taxon>
        <taxon>Kribbella</taxon>
    </lineage>
</organism>
<dbReference type="EMBL" id="SJKC01000009">
    <property type="protein sequence ID" value="TCC29718.1"/>
    <property type="molecule type" value="Genomic_DNA"/>
</dbReference>
<dbReference type="InterPro" id="IPR014001">
    <property type="entry name" value="Helicase_ATP-bd"/>
</dbReference>
<dbReference type="CDD" id="cd17923">
    <property type="entry name" value="DEXHc_Hrq1-like"/>
    <property type="match status" value="1"/>
</dbReference>
<evidence type="ECO:0000259" key="4">
    <source>
        <dbReference type="PROSITE" id="PS51192"/>
    </source>
</evidence>
<dbReference type="InterPro" id="IPR018973">
    <property type="entry name" value="MZB"/>
</dbReference>
<dbReference type="Pfam" id="PF00271">
    <property type="entry name" value="Helicase_C"/>
    <property type="match status" value="1"/>
</dbReference>
<evidence type="ECO:0000313" key="7">
    <source>
        <dbReference type="Proteomes" id="UP000294225"/>
    </source>
</evidence>
<feature type="coiled-coil region" evidence="3">
    <location>
        <begin position="1167"/>
        <end position="1218"/>
    </location>
</feature>
<dbReference type="PANTHER" id="PTHR47962:SF5">
    <property type="entry name" value="ATP-DEPENDENT HELICASE LHR-RELATED"/>
    <property type="match status" value="1"/>
</dbReference>
<dbReference type="InterPro" id="IPR027417">
    <property type="entry name" value="P-loop_NTPase"/>
</dbReference>
<keyword evidence="1" id="KW-0547">Nucleotide-binding</keyword>
<dbReference type="GO" id="GO:0005524">
    <property type="term" value="F:ATP binding"/>
    <property type="evidence" value="ECO:0007669"/>
    <property type="project" value="UniProtKB-KW"/>
</dbReference>
<gene>
    <name evidence="6" type="ORF">E0H92_42460</name>
</gene>
<dbReference type="Gene3D" id="3.40.960.10">
    <property type="entry name" value="VSR Endonuclease"/>
    <property type="match status" value="1"/>
</dbReference>
<dbReference type="SUPFAM" id="SSF52540">
    <property type="entry name" value="P-loop containing nucleoside triphosphate hydrolases"/>
    <property type="match status" value="1"/>
</dbReference>
<keyword evidence="2" id="KW-0067">ATP-binding</keyword>
<protein>
    <submittedName>
        <fullName evidence="6">DEAD/DEAH box helicase</fullName>
    </submittedName>
</protein>
<dbReference type="Pfam" id="PF00270">
    <property type="entry name" value="DEAD"/>
    <property type="match status" value="1"/>
</dbReference>
<dbReference type="Pfam" id="PF09369">
    <property type="entry name" value="MZB"/>
    <property type="match status" value="1"/>
</dbReference>
<keyword evidence="3" id="KW-0175">Coiled coil</keyword>
<dbReference type="PROSITE" id="PS51192">
    <property type="entry name" value="HELICASE_ATP_BIND_1"/>
    <property type="match status" value="1"/>
</dbReference>
<evidence type="ECO:0000256" key="2">
    <source>
        <dbReference type="ARBA" id="ARBA00022840"/>
    </source>
</evidence>
<dbReference type="SMART" id="SM00487">
    <property type="entry name" value="DEXDc"/>
    <property type="match status" value="1"/>
</dbReference>
<keyword evidence="6" id="KW-0347">Helicase</keyword>
<proteinExistence type="predicted"/>
<comment type="caution">
    <text evidence="6">The sequence shown here is derived from an EMBL/GenBank/DDBJ whole genome shotgun (WGS) entry which is preliminary data.</text>
</comment>
<evidence type="ECO:0000256" key="1">
    <source>
        <dbReference type="ARBA" id="ARBA00022741"/>
    </source>
</evidence>
<dbReference type="PROSITE" id="PS51194">
    <property type="entry name" value="HELICASE_CTER"/>
    <property type="match status" value="1"/>
</dbReference>
<sequence>MDAFGVLRDVLEDYKSFVQGFLNIRDPQVLRKVEEEVENGLMWPEPWLALNPAFQAGGTVNDLVERQLLHPVCREIFRARTADDPFGRDISFHRHQTDAIEMAARRESYVLTTGTGSGKSMSYIVPIVDRVLRDGSGRGVRAIVVYPMNALANSQRGELEKFLGTEKPKVSFARYTGQEDRAERDAILANPPDILLTNYVMLELMLTRPKERGSLIRSAENLSFLVLDELHTYRGRQGADVAMLIRRLRAAIGSPQLQCVGTSATLAGPGNRSQQRAEVAALASRLFGTPIPVDNIVGESLRRATVGETDADRLRARIATVDLSAHPTLRQDAVADTDLHRLRARVATAAPSAHAVLQSDDLAVWIEHTFGLRDDDEGRLIRQPPRRLKDAAEQLATVTRAPVDMCEQALRDTLLAGSRARDGEGRALFAFKLHQFIGKGDTAYVTLSRPGERYLTTHYQRSAPEGPAGQPLFPLAFCRECGQDYLVVNRERGGDRFTPRVLTGGSGESADSAGLLLITDTDWPDPASDALLNVVPDDWIIETSGSRAFDKARRTRLPQGVRVDSFGTVTDEGVTAAFFERLHFCPTCKTTYESTAQSEFSRVASLGTEGRASAITVLSQAVVRTLREAGDLDADARKFLAFSDNRQDASLQAGHFNDFVLVGLVRSAVYQAVLSQHERRPDEPLTDDDLGRRVVECLQVTLADYARNPDVEYAPKDKTVRALRESVAYRVWADLRRGWRITMPNLEQTGQLLLSYAGIEQLAADEPKWASLGQPLAGAEPATRRLLMQTLLDEMRRNICIESLYLTEDRYEDIKRASQEWLRAPWALTDEQGVYAATCYPGPRPRATQGVGRNLYISGLGHYGRWLRRPERFPLYDHPLKVRDADDVIDGLLTVMAKVGLLAKVEERHKPVGYRVQAGIIEWRPGKGEHRAPDPVRSNTAEGRVNPYFRRFYSETASGLAGLEAREHTAQVRPDDRQDRERRFSDADLPVLYCSPTMELGVDIKSLNVVGMRNVPPTPANYAQRSGRAGRSGQPAVVLTYCATGNAHDNYYFGRSQDMVAGAVAPPRLELGNQDLVRAHAHAIWLVVMDLDLQASMTDLLDVDLPSQPLRDAVTSKIFNTAAATRAAAAVRDVLLATPEVTTAPWWREDWIDAAIKEAPHRFQQALERWRGLYREAQAELNSANDVLKTIGASEPAKKRARGQISEARAALDLLKGEVDDFNQGDFYPYRYFASEGFLPGYSFPRLPLAAFIPAERKTRHGQGDYVQRPRFLAISEFGPGAFIYHEGARYEVNRVSLPARDDGAGINLIEIKRCEACGYLHDSNGSTSHEICEHCGSAALRTMSRVMKLLAVKTRRRDRISADEEERQRAGHEITTAIRFEPYGERSSELTSELKDPDGHPLADLSYGDTALIRRMNVGLRRRKNKDEQGYLLDTLDGRWARTADLTAADDTPVVEGPDERIQRVVPYVEDHRNALLIKLAPHIPTEQRMAAMYALKRAVEAEFQLESNELAVEPMPGRTGDYAWSVLLMFEAAEGGAGVLRRLATEQEPIRRVARRAITLMHYDPDTGTDLGKAKHATEPCAQACYDCLLSYGNQFDHQSLDRHSVIGLLQSMTQATLEVASTTGEDRAELLARLERDSNGLEKQFLKYLEELGYRLPDAAQETVEGYYVRPDFTYHSPGGDVAIFIDGPVHDSDHQADKDSRARAKLEDEAGWMVLRFHHEDGRTMACGEHPSWKDLFEANPSIFGPGKKAS</sequence>
<dbReference type="GO" id="GO:0004386">
    <property type="term" value="F:helicase activity"/>
    <property type="evidence" value="ECO:0007669"/>
    <property type="project" value="UniProtKB-KW"/>
</dbReference>
<reference evidence="6 7" key="1">
    <citation type="submission" date="2019-02" db="EMBL/GenBank/DDBJ databases">
        <title>Kribbella capetownensis sp. nov. and Kribbella speibonae sp. nov., isolated from soil.</title>
        <authorList>
            <person name="Curtis S.M."/>
            <person name="Norton I."/>
            <person name="Everest G.J."/>
            <person name="Meyers P.R."/>
        </authorList>
    </citation>
    <scope>NUCLEOTIDE SEQUENCE [LARGE SCALE GENOMIC DNA]</scope>
    <source>
        <strain evidence="6 7">YM55</strain>
    </source>
</reference>
<feature type="domain" description="Helicase ATP-binding" evidence="4">
    <location>
        <begin position="100"/>
        <end position="266"/>
    </location>
</feature>
<dbReference type="InterPro" id="IPR052511">
    <property type="entry name" value="ATP-dep_Helicase"/>
</dbReference>
<accession>A0A4R0IFQ3</accession>
<evidence type="ECO:0000259" key="5">
    <source>
        <dbReference type="PROSITE" id="PS51194"/>
    </source>
</evidence>
<evidence type="ECO:0000256" key="3">
    <source>
        <dbReference type="SAM" id="Coils"/>
    </source>
</evidence>
<dbReference type="SMART" id="SM00490">
    <property type="entry name" value="HELICc"/>
    <property type="match status" value="1"/>
</dbReference>
<evidence type="ECO:0000313" key="6">
    <source>
        <dbReference type="EMBL" id="TCC29718.1"/>
    </source>
</evidence>
<dbReference type="InterPro" id="IPR001650">
    <property type="entry name" value="Helicase_C-like"/>
</dbReference>
<keyword evidence="6" id="KW-0378">Hydrolase</keyword>
<name>A0A4R0IFQ3_9ACTN</name>
<dbReference type="GO" id="GO:0016887">
    <property type="term" value="F:ATP hydrolysis activity"/>
    <property type="evidence" value="ECO:0007669"/>
    <property type="project" value="TreeGrafter"/>
</dbReference>